<protein>
    <submittedName>
        <fullName evidence="1">Uncharacterized protein</fullName>
    </submittedName>
</protein>
<reference evidence="1 2" key="1">
    <citation type="submission" date="2014-06" db="EMBL/GenBank/DDBJ databases">
        <authorList>
            <person name="Ju J."/>
            <person name="Zhang J."/>
        </authorList>
    </citation>
    <scope>NUCLEOTIDE SEQUENCE [LARGE SCALE GENOMIC DNA]</scope>
    <source>
        <strain evidence="1">DmL_050</strain>
    </source>
</reference>
<dbReference type="Proteomes" id="UP000195072">
    <property type="component" value="Unassembled WGS sequence"/>
</dbReference>
<name>A0A252EMH1_9PROT</name>
<proteinExistence type="predicted"/>
<dbReference type="EMBL" id="JOOZ01000007">
    <property type="protein sequence ID" value="OUL67463.1"/>
    <property type="molecule type" value="Genomic_DNA"/>
</dbReference>
<sequence length="80" mass="8967">MDIPLAFCCMEGAGKGRAGQAFWGLKKRLRWSGTVTLGHQTNHFELHLFKLKNSSSLSLGLQIGLLKKEEENSLVKRPTR</sequence>
<accession>A0A252EMH1</accession>
<dbReference type="AlphaFoldDB" id="A0A252EMH1"/>
<dbReference type="RefSeq" id="WP_086896735.1">
    <property type="nucleotide sequence ID" value="NZ_JOOZ01000007.1"/>
</dbReference>
<comment type="caution">
    <text evidence="1">The sequence shown here is derived from an EMBL/GenBank/DDBJ whole genome shotgun (WGS) entry which is preliminary data.</text>
</comment>
<evidence type="ECO:0000313" key="2">
    <source>
        <dbReference type="Proteomes" id="UP000195072"/>
    </source>
</evidence>
<evidence type="ECO:0000313" key="1">
    <source>
        <dbReference type="EMBL" id="OUL67463.1"/>
    </source>
</evidence>
<gene>
    <name evidence="1" type="ORF">HK16_16645</name>
</gene>
<organism evidence="1 2">
    <name type="scientific">Acetobacter senegalensis</name>
    <dbReference type="NCBI Taxonomy" id="446692"/>
    <lineage>
        <taxon>Bacteria</taxon>
        <taxon>Pseudomonadati</taxon>
        <taxon>Pseudomonadota</taxon>
        <taxon>Alphaproteobacteria</taxon>
        <taxon>Acetobacterales</taxon>
        <taxon>Acetobacteraceae</taxon>
        <taxon>Acetobacter</taxon>
    </lineage>
</organism>